<evidence type="ECO:0000313" key="2">
    <source>
        <dbReference type="EMBL" id="MBB2169925.1"/>
    </source>
</evidence>
<feature type="region of interest" description="Disordered" evidence="1">
    <location>
        <begin position="1"/>
        <end position="24"/>
    </location>
</feature>
<organism evidence="2 3">
    <name type="scientific">Gluconacetobacter aggeris</name>
    <dbReference type="NCBI Taxonomy" id="1286186"/>
    <lineage>
        <taxon>Bacteria</taxon>
        <taxon>Pseudomonadati</taxon>
        <taxon>Pseudomonadota</taxon>
        <taxon>Alphaproteobacteria</taxon>
        <taxon>Acetobacterales</taxon>
        <taxon>Acetobacteraceae</taxon>
        <taxon>Gluconacetobacter</taxon>
    </lineage>
</organism>
<keyword evidence="3" id="KW-1185">Reference proteome</keyword>
<sequence>MQAVNAAFSPTETGQKAGHEGSLGTFSISLRGGTETRSLVVSTSGTPVPWSQFTEIPYVGELDVRPGKPPVSVGKIFHDGMSGTVSAVVGTNHHVTLRVDLTDEALLKMDRTTLSGVGTIDCPVSRDFEFHGVIDLADGESATLGTSGEAVWTVSWRSL</sequence>
<dbReference type="Proteomes" id="UP000559860">
    <property type="component" value="Unassembled WGS sequence"/>
</dbReference>
<protein>
    <submittedName>
        <fullName evidence="2">Uncharacterized protein</fullName>
    </submittedName>
</protein>
<comment type="caution">
    <text evidence="2">The sequence shown here is derived from an EMBL/GenBank/DDBJ whole genome shotgun (WGS) entry which is preliminary data.</text>
</comment>
<accession>A0A7W4IVP0</accession>
<dbReference type="AlphaFoldDB" id="A0A7W4IVP0"/>
<evidence type="ECO:0000313" key="3">
    <source>
        <dbReference type="Proteomes" id="UP000559860"/>
    </source>
</evidence>
<proteinExistence type="predicted"/>
<dbReference type="RefSeq" id="WP_182987411.1">
    <property type="nucleotide sequence ID" value="NZ_JABEQD010000015.1"/>
</dbReference>
<reference evidence="2 3" key="1">
    <citation type="submission" date="2020-04" db="EMBL/GenBank/DDBJ databases">
        <title>Description of novel Gluconacetobacter.</title>
        <authorList>
            <person name="Sombolestani A."/>
        </authorList>
    </citation>
    <scope>NUCLEOTIDE SEQUENCE [LARGE SCALE GENOMIC DNA]</scope>
    <source>
        <strain evidence="2 3">LMG 27801</strain>
    </source>
</reference>
<dbReference type="EMBL" id="JABEQD010000015">
    <property type="protein sequence ID" value="MBB2169925.1"/>
    <property type="molecule type" value="Genomic_DNA"/>
</dbReference>
<evidence type="ECO:0000256" key="1">
    <source>
        <dbReference type="SAM" id="MobiDB-lite"/>
    </source>
</evidence>
<name>A0A7W4IVP0_9PROT</name>
<gene>
    <name evidence="2" type="ORF">HLH36_16495</name>
</gene>